<dbReference type="Proteomes" id="UP001151760">
    <property type="component" value="Unassembled WGS sequence"/>
</dbReference>
<evidence type="ECO:0000313" key="2">
    <source>
        <dbReference type="EMBL" id="GJT61809.1"/>
    </source>
</evidence>
<dbReference type="EMBL" id="BQNB010017320">
    <property type="protein sequence ID" value="GJT61809.1"/>
    <property type="molecule type" value="Genomic_DNA"/>
</dbReference>
<organism evidence="2 3">
    <name type="scientific">Tanacetum coccineum</name>
    <dbReference type="NCBI Taxonomy" id="301880"/>
    <lineage>
        <taxon>Eukaryota</taxon>
        <taxon>Viridiplantae</taxon>
        <taxon>Streptophyta</taxon>
        <taxon>Embryophyta</taxon>
        <taxon>Tracheophyta</taxon>
        <taxon>Spermatophyta</taxon>
        <taxon>Magnoliopsida</taxon>
        <taxon>eudicotyledons</taxon>
        <taxon>Gunneridae</taxon>
        <taxon>Pentapetalae</taxon>
        <taxon>asterids</taxon>
        <taxon>campanulids</taxon>
        <taxon>Asterales</taxon>
        <taxon>Asteraceae</taxon>
        <taxon>Asteroideae</taxon>
        <taxon>Anthemideae</taxon>
        <taxon>Anthemidinae</taxon>
        <taxon>Tanacetum</taxon>
    </lineage>
</organism>
<sequence length="370" mass="40477">MVAGGVRVGKVAAFADNYAIPHHTTQPLPSGSQILEKSNHQKRKVQAAKDRAFGKRAATEEASQQPNKKKKCLCPLLSELTTGGDGVVLEFANRAEEDTGHNLVNVEDTTKVNYCLSEHSPHSHHSNPSEEDTHNVRDETAHTYVSGSIGKCLAILFLVFSLLLQYVLPSFVSSHGVSFSSGGSHRQAFSRRNPSGDGIGSSLWGNGDLPVPFVPAWNLTTDSILNDAESCAASILKGDLNRLTMGLSHVEIVRHNYVRQLLPIVFQWLLSIKEYKRSMSDVFNLAITAGWSEGMKASCSKEDAKAFLATAIDYDPECNTTFMSAFDSFFTKSNLYVEKLVESFRIPLGDLQNMWPEGTRPTLSGNAADV</sequence>
<keyword evidence="3" id="KW-1185">Reference proteome</keyword>
<accession>A0ABQ5FFG0</accession>
<proteinExistence type="predicted"/>
<name>A0ABQ5FFG0_9ASTR</name>
<comment type="caution">
    <text evidence="2">The sequence shown here is derived from an EMBL/GenBank/DDBJ whole genome shotgun (WGS) entry which is preliminary data.</text>
</comment>
<evidence type="ECO:0000313" key="3">
    <source>
        <dbReference type="Proteomes" id="UP001151760"/>
    </source>
</evidence>
<feature type="compositionally biased region" description="Basic and acidic residues" evidence="1">
    <location>
        <begin position="47"/>
        <end position="59"/>
    </location>
</feature>
<reference evidence="2" key="1">
    <citation type="journal article" date="2022" name="Int. J. Mol. Sci.">
        <title>Draft Genome of Tanacetum Coccineum: Genomic Comparison of Closely Related Tanacetum-Family Plants.</title>
        <authorList>
            <person name="Yamashiro T."/>
            <person name="Shiraishi A."/>
            <person name="Nakayama K."/>
            <person name="Satake H."/>
        </authorList>
    </citation>
    <scope>NUCLEOTIDE SEQUENCE</scope>
</reference>
<reference evidence="2" key="2">
    <citation type="submission" date="2022-01" db="EMBL/GenBank/DDBJ databases">
        <authorList>
            <person name="Yamashiro T."/>
            <person name="Shiraishi A."/>
            <person name="Satake H."/>
            <person name="Nakayama K."/>
        </authorList>
    </citation>
    <scope>NUCLEOTIDE SEQUENCE</scope>
</reference>
<protein>
    <submittedName>
        <fullName evidence="2">Uncharacterized protein</fullName>
    </submittedName>
</protein>
<feature type="region of interest" description="Disordered" evidence="1">
    <location>
        <begin position="38"/>
        <end position="65"/>
    </location>
</feature>
<gene>
    <name evidence="2" type="ORF">Tco_1005342</name>
</gene>
<evidence type="ECO:0000256" key="1">
    <source>
        <dbReference type="SAM" id="MobiDB-lite"/>
    </source>
</evidence>